<evidence type="ECO:0000313" key="3">
    <source>
        <dbReference type="EMBL" id="RGW54504.1"/>
    </source>
</evidence>
<evidence type="ECO:0000259" key="2">
    <source>
        <dbReference type="Pfam" id="PF14317"/>
    </source>
</evidence>
<name>A0A395XQ89_9FIRM</name>
<evidence type="ECO:0000256" key="1">
    <source>
        <dbReference type="SAM" id="Phobius"/>
    </source>
</evidence>
<dbReference type="RefSeq" id="WP_005333983.1">
    <property type="nucleotide sequence ID" value="NZ_CABJBB010000001.1"/>
</dbReference>
<evidence type="ECO:0000313" key="6">
    <source>
        <dbReference type="Proteomes" id="UP000285652"/>
    </source>
</evidence>
<keyword evidence="1" id="KW-1133">Transmembrane helix</keyword>
<dbReference type="Pfam" id="PF14317">
    <property type="entry name" value="YcxB"/>
    <property type="match status" value="1"/>
</dbReference>
<dbReference type="InterPro" id="IPR025588">
    <property type="entry name" value="YcxB-like_C"/>
</dbReference>
<dbReference type="EMBL" id="QSAJ01000008">
    <property type="protein sequence ID" value="RGW54504.1"/>
    <property type="molecule type" value="Genomic_DNA"/>
</dbReference>
<dbReference type="GeneID" id="92864820"/>
<protein>
    <submittedName>
        <fullName evidence="3">YcxB family protein</fullName>
    </submittedName>
</protein>
<evidence type="ECO:0000313" key="5">
    <source>
        <dbReference type="Proteomes" id="UP000266376"/>
    </source>
</evidence>
<feature type="transmembrane region" description="Helical" evidence="1">
    <location>
        <begin position="52"/>
        <end position="68"/>
    </location>
</feature>
<dbReference type="AlphaFoldDB" id="A0A395XQ89"/>
<keyword evidence="1" id="KW-0812">Transmembrane</keyword>
<evidence type="ECO:0000313" key="4">
    <source>
        <dbReference type="EMBL" id="RHN16775.1"/>
    </source>
</evidence>
<sequence length="171" mass="19432">MEVQSVINESALKEARKYLIKPGIRKISAIASAAFVLLAAYCMLAGRPSTMLLAVFAIVIFYGELKMIESKQIKGFLKKLDELYGKKEVIAPIVFRDADILIQNPLSGGKNAVRYEVMDTLIETEHYFLLFTKEWQITIIAKDGMDSGEKDRFLKMMEEKMPGLKRKYGKK</sequence>
<dbReference type="Proteomes" id="UP000285652">
    <property type="component" value="Unassembled WGS sequence"/>
</dbReference>
<reference evidence="5 6" key="1">
    <citation type="submission" date="2018-08" db="EMBL/GenBank/DDBJ databases">
        <title>A genome reference for cultivated species of the human gut microbiota.</title>
        <authorList>
            <person name="Zou Y."/>
            <person name="Xue W."/>
            <person name="Luo G."/>
        </authorList>
    </citation>
    <scope>NUCLEOTIDE SEQUENCE [LARGE SCALE GENOMIC DNA]</scope>
    <source>
        <strain evidence="3 5">AF12-11</strain>
        <strain evidence="4 6">AF31-13BH</strain>
    </source>
</reference>
<organism evidence="3 5">
    <name type="scientific">Dorea formicigenerans</name>
    <dbReference type="NCBI Taxonomy" id="39486"/>
    <lineage>
        <taxon>Bacteria</taxon>
        <taxon>Bacillati</taxon>
        <taxon>Bacillota</taxon>
        <taxon>Clostridia</taxon>
        <taxon>Lachnospirales</taxon>
        <taxon>Lachnospiraceae</taxon>
        <taxon>Dorea</taxon>
    </lineage>
</organism>
<keyword evidence="1" id="KW-0472">Membrane</keyword>
<feature type="transmembrane region" description="Helical" evidence="1">
    <location>
        <begin position="27"/>
        <end position="46"/>
    </location>
</feature>
<proteinExistence type="predicted"/>
<dbReference type="EMBL" id="QRQQ01000004">
    <property type="protein sequence ID" value="RHN16775.1"/>
    <property type="molecule type" value="Genomic_DNA"/>
</dbReference>
<feature type="domain" description="YcxB-like C-terminal" evidence="2">
    <location>
        <begin position="107"/>
        <end position="157"/>
    </location>
</feature>
<comment type="caution">
    <text evidence="3">The sequence shown here is derived from an EMBL/GenBank/DDBJ whole genome shotgun (WGS) entry which is preliminary data.</text>
</comment>
<gene>
    <name evidence="3" type="ORF">DWV67_05035</name>
    <name evidence="4" type="ORF">DWZ24_06740</name>
</gene>
<accession>A0A395XQ89</accession>
<dbReference type="Proteomes" id="UP000266376">
    <property type="component" value="Unassembled WGS sequence"/>
</dbReference>